<dbReference type="Proteomes" id="UP000245938">
    <property type="component" value="Unassembled WGS sequence"/>
</dbReference>
<gene>
    <name evidence="1" type="ORF">DEX24_10165</name>
</gene>
<sequence>MERDLLMNAIINYSDWCEAISKTHRIPTQKDDMIWFANTSMPSYFPDIISLVKEATLPDLIATANTIFDSFNQFSVPDFSTIFHAQWITSSSVVPYSGDWRWIHDEEGLENWSQKAALQSIVLPTILEDQHALFFYKDDFGGFAAYHSHDVMGITAVFGDKLVRQEIPAVLANFFPDFPVVGFDAGEGLNNALHSGWTALGPLNVWTRNR</sequence>
<reference evidence="1 2" key="1">
    <citation type="submission" date="2018-05" db="EMBL/GenBank/DDBJ databases">
        <title>Kurthia sibirica genome sequence.</title>
        <authorList>
            <person name="Maclea K.S."/>
            <person name="Goen A.E."/>
        </authorList>
    </citation>
    <scope>NUCLEOTIDE SEQUENCE [LARGE SCALE GENOMIC DNA]</scope>
    <source>
        <strain evidence="1 2">ATCC 49154</strain>
    </source>
</reference>
<proteinExistence type="predicted"/>
<protein>
    <submittedName>
        <fullName evidence="1">Uncharacterized protein</fullName>
    </submittedName>
</protein>
<dbReference type="AlphaFoldDB" id="A0A2U3AKP4"/>
<dbReference type="RefSeq" id="WP_109306325.1">
    <property type="nucleotide sequence ID" value="NZ_BJUF01000019.1"/>
</dbReference>
<keyword evidence="2" id="KW-1185">Reference proteome</keyword>
<organism evidence="1 2">
    <name type="scientific">Kurthia sibirica</name>
    <dbReference type="NCBI Taxonomy" id="202750"/>
    <lineage>
        <taxon>Bacteria</taxon>
        <taxon>Bacillati</taxon>
        <taxon>Bacillota</taxon>
        <taxon>Bacilli</taxon>
        <taxon>Bacillales</taxon>
        <taxon>Caryophanaceae</taxon>
        <taxon>Kurthia</taxon>
    </lineage>
</organism>
<evidence type="ECO:0000313" key="1">
    <source>
        <dbReference type="EMBL" id="PWI25099.1"/>
    </source>
</evidence>
<evidence type="ECO:0000313" key="2">
    <source>
        <dbReference type="Proteomes" id="UP000245938"/>
    </source>
</evidence>
<dbReference type="OrthoDB" id="153065at2"/>
<name>A0A2U3AKP4_9BACL</name>
<accession>A0A2U3AKP4</accession>
<comment type="caution">
    <text evidence="1">The sequence shown here is derived from an EMBL/GenBank/DDBJ whole genome shotgun (WGS) entry which is preliminary data.</text>
</comment>
<dbReference type="EMBL" id="QFVR01000012">
    <property type="protein sequence ID" value="PWI25099.1"/>
    <property type="molecule type" value="Genomic_DNA"/>
</dbReference>